<protein>
    <recommendedName>
        <fullName evidence="4">Fimbrial biogenesis outer membrane usher protein</fullName>
    </recommendedName>
</protein>
<dbReference type="AlphaFoldDB" id="A0A380AAE6"/>
<keyword evidence="1" id="KW-0732">Signal</keyword>
<dbReference type="EMBL" id="UGYO01000001">
    <property type="protein sequence ID" value="SUI77098.1"/>
    <property type="molecule type" value="Genomic_DNA"/>
</dbReference>
<evidence type="ECO:0008006" key="4">
    <source>
        <dbReference type="Google" id="ProtNLM"/>
    </source>
</evidence>
<evidence type="ECO:0000313" key="2">
    <source>
        <dbReference type="EMBL" id="SUI77098.1"/>
    </source>
</evidence>
<organism evidence="2 3">
    <name type="scientific">Shewanella algae</name>
    <dbReference type="NCBI Taxonomy" id="38313"/>
    <lineage>
        <taxon>Bacteria</taxon>
        <taxon>Pseudomonadati</taxon>
        <taxon>Pseudomonadota</taxon>
        <taxon>Gammaproteobacteria</taxon>
        <taxon>Alteromonadales</taxon>
        <taxon>Shewanellaceae</taxon>
        <taxon>Shewanella</taxon>
    </lineage>
</organism>
<gene>
    <name evidence="2" type="ORF">NCTC10738_02542</name>
</gene>
<keyword evidence="3" id="KW-1185">Reference proteome</keyword>
<reference evidence="2 3" key="1">
    <citation type="submission" date="2018-06" db="EMBL/GenBank/DDBJ databases">
        <authorList>
            <consortium name="Pathogen Informatics"/>
            <person name="Doyle S."/>
        </authorList>
    </citation>
    <scope>NUCLEOTIDE SEQUENCE [LARGE SCALE GENOMIC DNA]</scope>
    <source>
        <strain evidence="2 3">NCTC10738</strain>
    </source>
</reference>
<evidence type="ECO:0000313" key="3">
    <source>
        <dbReference type="Proteomes" id="UP000254069"/>
    </source>
</evidence>
<dbReference type="Proteomes" id="UP000254069">
    <property type="component" value="Unassembled WGS sequence"/>
</dbReference>
<accession>A0A380AAE6</accession>
<proteinExistence type="predicted"/>
<name>A0A380AAE6_9GAMM</name>
<feature type="signal peptide" evidence="1">
    <location>
        <begin position="1"/>
        <end position="30"/>
    </location>
</feature>
<evidence type="ECO:0000256" key="1">
    <source>
        <dbReference type="SAM" id="SignalP"/>
    </source>
</evidence>
<sequence length="703" mass="78482">MKKKLSHVKVFVPTVLLAAAFTLTASPTRADDYLMKFVVNGQNKGEYLVSREVDSAIAEPGLWHAAGVNTKEQLPLERLNNLGHVKIVWSEQTIYFYPRNSVAKARKVTPDVTIEPDVSSLDVKSFDYFLTYQSKGDISGSITGTGRVGNLDVDIRAGLGGQESYFSSQWHDEENSNVKGIEAGRVQRYGLDGFSLTNESSLATGSFSNDQIELYWPVGTRVDVYRDGTYLQSLVLDSEPFSYKIELDYSNNQYKFDAVLPDGTTDTKTVERAISGRLAPVGGLNYQLALGKSPTTDESKLIGHLAYGVTNELSLFAGQDEQERQYFSALYSKDDFSFEPAWYGSSGYALNSSWQNDNFSIFGQFSDLDNYQLRSFSISSRSLFQPTIQYSSRTHGGFETQETTLRTYHSTRLETLNTSLSLSPYYSNRLANGVRSNIFGGRMLASMEAGWQVLTSYEHESKDINGIRDIERFNGEISKRFSLGRLTYRYTASNFGHGWEGQQQSLRADLWNWKFATVSASFNHSPSAGNNITLSISGSFGRTGFSRTPQRSQATLVLSTCRDLNADGICQEDEPEVKGVVASVDGRQVKTPAIVDSLTPYRRYNIEVSGDFGLSPRYKSIQSDRLVRGGINYLRLPLSEVREIEGQLDRDGIRVALVDTETGNVLSEQTTEFGGWYLFYAPTGHKVKVVEEPELKPAKNFHM</sequence>
<dbReference type="RefSeq" id="WP_115389824.1">
    <property type="nucleotide sequence ID" value="NZ_JADZHC010000073.1"/>
</dbReference>
<feature type="chain" id="PRO_5016756352" description="Fimbrial biogenesis outer membrane usher protein" evidence="1">
    <location>
        <begin position="31"/>
        <end position="703"/>
    </location>
</feature>